<name>A0A2H3AZE7_9AGAR</name>
<gene>
    <name evidence="1" type="ORF">ARMSODRAFT_1026844</name>
</gene>
<dbReference type="EMBL" id="KZ293491">
    <property type="protein sequence ID" value="PBK60192.1"/>
    <property type="molecule type" value="Genomic_DNA"/>
</dbReference>
<keyword evidence="2" id="KW-1185">Reference proteome</keyword>
<proteinExistence type="predicted"/>
<protein>
    <submittedName>
        <fullName evidence="1">Uncharacterized protein</fullName>
    </submittedName>
</protein>
<accession>A0A2H3AZE7</accession>
<dbReference type="AlphaFoldDB" id="A0A2H3AZE7"/>
<reference evidence="2" key="1">
    <citation type="journal article" date="2017" name="Nat. Ecol. Evol.">
        <title>Genome expansion and lineage-specific genetic innovations in the forest pathogenic fungi Armillaria.</title>
        <authorList>
            <person name="Sipos G."/>
            <person name="Prasanna A.N."/>
            <person name="Walter M.C."/>
            <person name="O'Connor E."/>
            <person name="Balint B."/>
            <person name="Krizsan K."/>
            <person name="Kiss B."/>
            <person name="Hess J."/>
            <person name="Varga T."/>
            <person name="Slot J."/>
            <person name="Riley R."/>
            <person name="Boka B."/>
            <person name="Rigling D."/>
            <person name="Barry K."/>
            <person name="Lee J."/>
            <person name="Mihaltcheva S."/>
            <person name="LaButti K."/>
            <person name="Lipzen A."/>
            <person name="Waldron R."/>
            <person name="Moloney N.M."/>
            <person name="Sperisen C."/>
            <person name="Kredics L."/>
            <person name="Vagvoelgyi C."/>
            <person name="Patrignani A."/>
            <person name="Fitzpatrick D."/>
            <person name="Nagy I."/>
            <person name="Doyle S."/>
            <person name="Anderson J.B."/>
            <person name="Grigoriev I.V."/>
            <person name="Gueldener U."/>
            <person name="Muensterkoetter M."/>
            <person name="Nagy L.G."/>
        </authorList>
    </citation>
    <scope>NUCLEOTIDE SEQUENCE [LARGE SCALE GENOMIC DNA]</scope>
    <source>
        <strain evidence="2">28-4</strain>
    </source>
</reference>
<evidence type="ECO:0000313" key="1">
    <source>
        <dbReference type="EMBL" id="PBK60192.1"/>
    </source>
</evidence>
<dbReference type="Proteomes" id="UP000218334">
    <property type="component" value="Unassembled WGS sequence"/>
</dbReference>
<organism evidence="1 2">
    <name type="scientific">Armillaria solidipes</name>
    <dbReference type="NCBI Taxonomy" id="1076256"/>
    <lineage>
        <taxon>Eukaryota</taxon>
        <taxon>Fungi</taxon>
        <taxon>Dikarya</taxon>
        <taxon>Basidiomycota</taxon>
        <taxon>Agaricomycotina</taxon>
        <taxon>Agaricomycetes</taxon>
        <taxon>Agaricomycetidae</taxon>
        <taxon>Agaricales</taxon>
        <taxon>Marasmiineae</taxon>
        <taxon>Physalacriaceae</taxon>
        <taxon>Armillaria</taxon>
    </lineage>
</organism>
<sequence length="133" mass="14705">MSPEAFLLDELLGDDVAGAKEEGCGAALGEHRPTDEERAVIGLVDGCKKTEEDRRGAPQIGPLFLRRRHFGPGPELVRLSFHASASTTTDMYFSLRASHYQPQAGSLHLVTLLRHSSISSRQVFKFQPSCQRR</sequence>
<evidence type="ECO:0000313" key="2">
    <source>
        <dbReference type="Proteomes" id="UP000218334"/>
    </source>
</evidence>